<keyword evidence="1" id="KW-1133">Transmembrane helix</keyword>
<feature type="transmembrane region" description="Helical" evidence="1">
    <location>
        <begin position="12"/>
        <end position="29"/>
    </location>
</feature>
<feature type="transmembrane region" description="Helical" evidence="1">
    <location>
        <begin position="148"/>
        <end position="169"/>
    </location>
</feature>
<feature type="transmembrane region" description="Helical" evidence="1">
    <location>
        <begin position="79"/>
        <end position="101"/>
    </location>
</feature>
<keyword evidence="3" id="KW-0808">Transferase</keyword>
<dbReference type="GO" id="GO:0016747">
    <property type="term" value="F:acyltransferase activity, transferring groups other than amino-acyl groups"/>
    <property type="evidence" value="ECO:0007669"/>
    <property type="project" value="InterPro"/>
</dbReference>
<dbReference type="Pfam" id="PF01757">
    <property type="entry name" value="Acyl_transf_3"/>
    <property type="match status" value="1"/>
</dbReference>
<feature type="transmembrane region" description="Helical" evidence="1">
    <location>
        <begin position="211"/>
        <end position="227"/>
    </location>
</feature>
<dbReference type="EMBL" id="JXYA01000039">
    <property type="protein sequence ID" value="KJZ07295.1"/>
    <property type="molecule type" value="Genomic_DNA"/>
</dbReference>
<sequence>MEIRKLNTLRGLAALIVFLTHFSDITHWLDGALGGGAGAYGVMLFFLLSGFLMSYLYLDKDFASRSVKHYLVARFARVVPLYVLVVFASFALTKVGSDLLYHIPDHQALLGHLLFLYGDSVLWSIPPEVQFYLVFVLLWALAANRRGYIYLLIAGCLLLLFFTNFPRIYGDIYGVPYNQFTVLRSLPYFFIGVIFGLHYRTLTIPAYLKKHRFVFVLCLIPLMYPELSPITSDAKNRMWLSYEVLLVMSSVFFCVVFLVPDNNILLANKVGDFFGKISYSLYLLHMPVITFIHQFDWAVEIKLIVSFVLSTAIAFVSFVCIEKPAAGLVRRSIEVCNSKLPVRGWSKAERL</sequence>
<organism evidence="3 4">
    <name type="scientific">Pseudoalteromonas rubra</name>
    <dbReference type="NCBI Taxonomy" id="43658"/>
    <lineage>
        <taxon>Bacteria</taxon>
        <taxon>Pseudomonadati</taxon>
        <taxon>Pseudomonadota</taxon>
        <taxon>Gammaproteobacteria</taxon>
        <taxon>Alteromonadales</taxon>
        <taxon>Pseudoalteromonadaceae</taxon>
        <taxon>Pseudoalteromonas</taxon>
    </lineage>
</organism>
<keyword evidence="4" id="KW-1185">Reference proteome</keyword>
<feature type="transmembrane region" description="Helical" evidence="1">
    <location>
        <begin position="121"/>
        <end position="141"/>
    </location>
</feature>
<dbReference type="OrthoDB" id="9767863at2"/>
<keyword evidence="1" id="KW-0812">Transmembrane</keyword>
<evidence type="ECO:0000313" key="3">
    <source>
        <dbReference type="EMBL" id="KJZ07295.1"/>
    </source>
</evidence>
<dbReference type="RefSeq" id="WP_046006015.1">
    <property type="nucleotide sequence ID" value="NZ_JXYA01000039.1"/>
</dbReference>
<gene>
    <name evidence="3" type="ORF">TW77_16160</name>
</gene>
<dbReference type="AlphaFoldDB" id="A0A0F4QJ52"/>
<dbReference type="PANTHER" id="PTHR23028:SF53">
    <property type="entry name" value="ACYL_TRANSF_3 DOMAIN-CONTAINING PROTEIN"/>
    <property type="match status" value="1"/>
</dbReference>
<feature type="transmembrane region" description="Helical" evidence="1">
    <location>
        <begin position="239"/>
        <end position="259"/>
    </location>
</feature>
<proteinExistence type="predicted"/>
<dbReference type="Proteomes" id="UP000033452">
    <property type="component" value="Unassembled WGS sequence"/>
</dbReference>
<name>A0A0F4QJ52_9GAMM</name>
<dbReference type="GO" id="GO:0016020">
    <property type="term" value="C:membrane"/>
    <property type="evidence" value="ECO:0007669"/>
    <property type="project" value="TreeGrafter"/>
</dbReference>
<dbReference type="InterPro" id="IPR002656">
    <property type="entry name" value="Acyl_transf_3_dom"/>
</dbReference>
<keyword evidence="1" id="KW-0472">Membrane</keyword>
<feature type="domain" description="Acyltransferase 3" evidence="2">
    <location>
        <begin position="5"/>
        <end position="317"/>
    </location>
</feature>
<feature type="transmembrane region" description="Helical" evidence="1">
    <location>
        <begin position="181"/>
        <end position="199"/>
    </location>
</feature>
<feature type="transmembrane region" description="Helical" evidence="1">
    <location>
        <begin position="301"/>
        <end position="321"/>
    </location>
</feature>
<dbReference type="GO" id="GO:0000271">
    <property type="term" value="P:polysaccharide biosynthetic process"/>
    <property type="evidence" value="ECO:0007669"/>
    <property type="project" value="TreeGrafter"/>
</dbReference>
<reference evidence="3 4" key="1">
    <citation type="journal article" date="2015" name="BMC Genomics">
        <title>Genome mining reveals unlocked bioactive potential of marine Gram-negative bacteria.</title>
        <authorList>
            <person name="Machado H."/>
            <person name="Sonnenschein E.C."/>
            <person name="Melchiorsen J."/>
            <person name="Gram L."/>
        </authorList>
    </citation>
    <scope>NUCLEOTIDE SEQUENCE [LARGE SCALE GENOMIC DNA]</scope>
    <source>
        <strain evidence="3 4">S2471</strain>
    </source>
</reference>
<feature type="transmembrane region" description="Helical" evidence="1">
    <location>
        <begin position="35"/>
        <end position="58"/>
    </location>
</feature>
<dbReference type="PANTHER" id="PTHR23028">
    <property type="entry name" value="ACETYLTRANSFERASE"/>
    <property type="match status" value="1"/>
</dbReference>
<comment type="caution">
    <text evidence="3">The sequence shown here is derived from an EMBL/GenBank/DDBJ whole genome shotgun (WGS) entry which is preliminary data.</text>
</comment>
<dbReference type="PATRIC" id="fig|43658.5.peg.3412"/>
<evidence type="ECO:0000313" key="4">
    <source>
        <dbReference type="Proteomes" id="UP000033452"/>
    </source>
</evidence>
<protein>
    <submittedName>
        <fullName evidence="3">Acyltransferase</fullName>
    </submittedName>
</protein>
<keyword evidence="3" id="KW-0012">Acyltransferase</keyword>
<accession>A0A0F4QJ52</accession>
<dbReference type="InterPro" id="IPR050879">
    <property type="entry name" value="Acyltransferase_3"/>
</dbReference>
<evidence type="ECO:0000259" key="2">
    <source>
        <dbReference type="Pfam" id="PF01757"/>
    </source>
</evidence>
<evidence type="ECO:0000256" key="1">
    <source>
        <dbReference type="SAM" id="Phobius"/>
    </source>
</evidence>
<feature type="transmembrane region" description="Helical" evidence="1">
    <location>
        <begin position="279"/>
        <end position="295"/>
    </location>
</feature>